<feature type="chain" id="PRO_5047343171" evidence="3">
    <location>
        <begin position="27"/>
        <end position="309"/>
    </location>
</feature>
<comment type="similarity">
    <text evidence="1">Belongs to the phosphate/phosphite/phosphonate binding protein family.</text>
</comment>
<protein>
    <submittedName>
        <fullName evidence="4">Phosphate/phosphite/phosphonate ABC transporter substrate-binding protein</fullName>
    </submittedName>
</protein>
<keyword evidence="2 3" id="KW-0732">Signal</keyword>
<keyword evidence="5" id="KW-1185">Reference proteome</keyword>
<evidence type="ECO:0000313" key="5">
    <source>
        <dbReference type="Proteomes" id="UP001596060"/>
    </source>
</evidence>
<gene>
    <name evidence="4" type="primary">phnD</name>
    <name evidence="4" type="ORF">ACFPN9_05185</name>
</gene>
<feature type="signal peptide" evidence="3">
    <location>
        <begin position="1"/>
        <end position="26"/>
    </location>
</feature>
<dbReference type="Proteomes" id="UP001596060">
    <property type="component" value="Unassembled WGS sequence"/>
</dbReference>
<organism evidence="4 5">
    <name type="scientific">Bosea massiliensis</name>
    <dbReference type="NCBI Taxonomy" id="151419"/>
    <lineage>
        <taxon>Bacteria</taxon>
        <taxon>Pseudomonadati</taxon>
        <taxon>Pseudomonadota</taxon>
        <taxon>Alphaproteobacteria</taxon>
        <taxon>Hyphomicrobiales</taxon>
        <taxon>Boseaceae</taxon>
        <taxon>Bosea</taxon>
    </lineage>
</organism>
<evidence type="ECO:0000313" key="4">
    <source>
        <dbReference type="EMBL" id="MFC5504648.1"/>
    </source>
</evidence>
<evidence type="ECO:0000256" key="1">
    <source>
        <dbReference type="ARBA" id="ARBA00007162"/>
    </source>
</evidence>
<proteinExistence type="inferred from homology"/>
<reference evidence="5" key="1">
    <citation type="journal article" date="2019" name="Int. J. Syst. Evol. Microbiol.">
        <title>The Global Catalogue of Microorganisms (GCM) 10K type strain sequencing project: providing services to taxonomists for standard genome sequencing and annotation.</title>
        <authorList>
            <consortium name="The Broad Institute Genomics Platform"/>
            <consortium name="The Broad Institute Genome Sequencing Center for Infectious Disease"/>
            <person name="Wu L."/>
            <person name="Ma J."/>
        </authorList>
    </citation>
    <scope>NUCLEOTIDE SEQUENCE [LARGE SCALE GENOMIC DNA]</scope>
    <source>
        <strain evidence="5">CCUG 43117</strain>
    </source>
</reference>
<dbReference type="Pfam" id="PF12974">
    <property type="entry name" value="Phosphonate-bd"/>
    <property type="match status" value="1"/>
</dbReference>
<evidence type="ECO:0000256" key="2">
    <source>
        <dbReference type="ARBA" id="ARBA00022729"/>
    </source>
</evidence>
<dbReference type="InterPro" id="IPR005770">
    <property type="entry name" value="PhnD"/>
</dbReference>
<dbReference type="Gene3D" id="3.40.190.10">
    <property type="entry name" value="Periplasmic binding protein-like II"/>
    <property type="match status" value="2"/>
</dbReference>
<dbReference type="PROSITE" id="PS51318">
    <property type="entry name" value="TAT"/>
    <property type="match status" value="1"/>
</dbReference>
<dbReference type="PANTHER" id="PTHR35841">
    <property type="entry name" value="PHOSPHONATES-BINDING PERIPLASMIC PROTEIN"/>
    <property type="match status" value="1"/>
</dbReference>
<dbReference type="PANTHER" id="PTHR35841:SF1">
    <property type="entry name" value="PHOSPHONATES-BINDING PERIPLASMIC PROTEIN"/>
    <property type="match status" value="1"/>
</dbReference>
<dbReference type="SUPFAM" id="SSF53850">
    <property type="entry name" value="Periplasmic binding protein-like II"/>
    <property type="match status" value="1"/>
</dbReference>
<dbReference type="CDD" id="cd01071">
    <property type="entry name" value="PBP2_PhnD_like"/>
    <property type="match status" value="1"/>
</dbReference>
<dbReference type="InterPro" id="IPR006311">
    <property type="entry name" value="TAT_signal"/>
</dbReference>
<sequence length="309" mass="33540">MLTRRHLLAGLGGSLTLPASALPALAQTDWRQTIKEIRFGVSSAENEAAALARTQPVIDYLTKALGVPVKLYRVSDYAGLVEAMRADQLEFARFGPAVYSLGRRVLGDKLQPLFRDVDNNGQEGYFSVIVVRADSPYRTVADLKGKSFAFADPNSTSGYAFPSYYLRKQGFDPAAHFGGTVFSGGHDNSVIALVRGQFDAVATFQVNENSGVVQRLAARAMIPAGSTRVIWTSPLIPASPFSTRANLPEGLKRDFVAAMMAMQTDAPEVFRTFTDGQVSGYAPAKHEDYLDVIAVTEELEARRKQKPGG</sequence>
<accession>A0ABW0NX54</accession>
<comment type="caution">
    <text evidence="4">The sequence shown here is derived from an EMBL/GenBank/DDBJ whole genome shotgun (WGS) entry which is preliminary data.</text>
</comment>
<dbReference type="EMBL" id="JBHSLU010000007">
    <property type="protein sequence ID" value="MFC5504648.1"/>
    <property type="molecule type" value="Genomic_DNA"/>
</dbReference>
<name>A0ABW0NX54_9HYPH</name>
<evidence type="ECO:0000256" key="3">
    <source>
        <dbReference type="SAM" id="SignalP"/>
    </source>
</evidence>
<dbReference type="RefSeq" id="WP_377815749.1">
    <property type="nucleotide sequence ID" value="NZ_JBHSLU010000007.1"/>
</dbReference>
<dbReference type="NCBIfam" id="TIGR01098">
    <property type="entry name" value="3A0109s03R"/>
    <property type="match status" value="1"/>
</dbReference>